<dbReference type="GO" id="GO:0006401">
    <property type="term" value="P:RNA catabolic process"/>
    <property type="evidence" value="ECO:0007669"/>
    <property type="project" value="TreeGrafter"/>
</dbReference>
<evidence type="ECO:0000256" key="2">
    <source>
        <dbReference type="ARBA" id="ARBA00012571"/>
    </source>
</evidence>
<dbReference type="InterPro" id="IPR033130">
    <property type="entry name" value="RNase_T2_His_AS_2"/>
</dbReference>
<dbReference type="SUPFAM" id="SSF55895">
    <property type="entry name" value="Ribonuclease Rh-like"/>
    <property type="match status" value="1"/>
</dbReference>
<dbReference type="GO" id="GO:0033897">
    <property type="term" value="F:ribonuclease T2 activity"/>
    <property type="evidence" value="ECO:0007669"/>
    <property type="project" value="UniProtKB-EC"/>
</dbReference>
<comment type="caution">
    <text evidence="4">The sequence shown here is derived from an EMBL/GenBank/DDBJ whole genome shotgun (WGS) entry which is preliminary data.</text>
</comment>
<accession>A0A9W8LC46</accession>
<dbReference type="PANTHER" id="PTHR11240:SF22">
    <property type="entry name" value="RIBONUCLEASE T2"/>
    <property type="match status" value="1"/>
</dbReference>
<name>A0A9W8LC46_9FUNG</name>
<dbReference type="GO" id="GO:0003723">
    <property type="term" value="F:RNA binding"/>
    <property type="evidence" value="ECO:0007669"/>
    <property type="project" value="InterPro"/>
</dbReference>
<sequence length="195" mass="21945">MHGLWPSTCSGQQTAANGCDVSRSYNNISAIISESNYTLFNEMNEYWGSYNGNNNEFWSHEWTKHGTCVSTLDPKCYDEPYEQHERVCEYFGAALALRSKYNLYAALEAKGIVPVDKSKQMYSSSEVKDAIKSELGLDVVLKCRRGVLSEVRAWFHVIGGVGAVYVATSAFDKDSCVQFEYPRKAHDDMVAKTFD</sequence>
<dbReference type="PROSITE" id="PS00531">
    <property type="entry name" value="RNASE_T2_2"/>
    <property type="match status" value="1"/>
</dbReference>
<dbReference type="EMBL" id="JANBUH010000014">
    <property type="protein sequence ID" value="KAJ2756860.1"/>
    <property type="molecule type" value="Genomic_DNA"/>
</dbReference>
<evidence type="ECO:0000313" key="4">
    <source>
        <dbReference type="EMBL" id="KAJ2756860.1"/>
    </source>
</evidence>
<protein>
    <recommendedName>
        <fullName evidence="2">ribonuclease T2</fullName>
        <ecNumber evidence="2">4.6.1.19</ecNumber>
    </recommendedName>
</protein>
<dbReference type="OrthoDB" id="435754at2759"/>
<dbReference type="EC" id="4.6.1.19" evidence="2"/>
<organism evidence="4 5">
    <name type="scientific">Coemansia pectinata</name>
    <dbReference type="NCBI Taxonomy" id="1052879"/>
    <lineage>
        <taxon>Eukaryota</taxon>
        <taxon>Fungi</taxon>
        <taxon>Fungi incertae sedis</taxon>
        <taxon>Zoopagomycota</taxon>
        <taxon>Kickxellomycotina</taxon>
        <taxon>Kickxellomycetes</taxon>
        <taxon>Kickxellales</taxon>
        <taxon>Kickxellaceae</taxon>
        <taxon>Coemansia</taxon>
    </lineage>
</organism>
<gene>
    <name evidence="4" type="ORF">GGI19_000515</name>
</gene>
<reference evidence="4" key="1">
    <citation type="submission" date="2022-07" db="EMBL/GenBank/DDBJ databases">
        <title>Phylogenomic reconstructions and comparative analyses of Kickxellomycotina fungi.</title>
        <authorList>
            <person name="Reynolds N.K."/>
            <person name="Stajich J.E."/>
            <person name="Barry K."/>
            <person name="Grigoriev I.V."/>
            <person name="Crous P."/>
            <person name="Smith M.E."/>
        </authorList>
    </citation>
    <scope>NUCLEOTIDE SEQUENCE</scope>
    <source>
        <strain evidence="4">BCRC 34297</strain>
    </source>
</reference>
<evidence type="ECO:0000313" key="5">
    <source>
        <dbReference type="Proteomes" id="UP001140011"/>
    </source>
</evidence>
<evidence type="ECO:0000256" key="3">
    <source>
        <dbReference type="RuleBase" id="RU004328"/>
    </source>
</evidence>
<evidence type="ECO:0000256" key="1">
    <source>
        <dbReference type="ARBA" id="ARBA00007469"/>
    </source>
</evidence>
<dbReference type="Pfam" id="PF00445">
    <property type="entry name" value="Ribonuclease_T2"/>
    <property type="match status" value="1"/>
</dbReference>
<dbReference type="AlphaFoldDB" id="A0A9W8LC46"/>
<comment type="similarity">
    <text evidence="1 3">Belongs to the RNase T2 family.</text>
</comment>
<dbReference type="InterPro" id="IPR001568">
    <property type="entry name" value="RNase_T2-like"/>
</dbReference>
<dbReference type="GO" id="GO:0005576">
    <property type="term" value="C:extracellular region"/>
    <property type="evidence" value="ECO:0007669"/>
    <property type="project" value="TreeGrafter"/>
</dbReference>
<dbReference type="Gene3D" id="3.90.730.10">
    <property type="entry name" value="Ribonuclease T2-like"/>
    <property type="match status" value="1"/>
</dbReference>
<dbReference type="PANTHER" id="PTHR11240">
    <property type="entry name" value="RIBONUCLEASE T2"/>
    <property type="match status" value="1"/>
</dbReference>
<dbReference type="Proteomes" id="UP001140011">
    <property type="component" value="Unassembled WGS sequence"/>
</dbReference>
<keyword evidence="5" id="KW-1185">Reference proteome</keyword>
<proteinExistence type="inferred from homology"/>
<dbReference type="InterPro" id="IPR036430">
    <property type="entry name" value="RNase_T2-like_sf"/>
</dbReference>